<evidence type="ECO:0000256" key="1">
    <source>
        <dbReference type="ARBA" id="ARBA00004141"/>
    </source>
</evidence>
<feature type="transmembrane region" description="Helical" evidence="7">
    <location>
        <begin position="189"/>
        <end position="209"/>
    </location>
</feature>
<evidence type="ECO:0000313" key="9">
    <source>
        <dbReference type="EMBL" id="OHV98511.1"/>
    </source>
</evidence>
<accession>A0A1S1UFD8</accession>
<sequence>MDKYTPRTWGPGERPTLPGSPSMPEHSTPKRVAYFIVGLIVALTGGLGNGLVTANLLNLQGSLAAYAYQMQWLPAAYVMTIVSMNLLLVKFRQQFGLRLFTEAFLVLYALVTFAHLYANTLPSAIAVRAAHGMVGGALGVLGLYYTLQAFPARHRLKGVVLGLGFAQLALPLARIFTSELLQIGEWHGLYLFELGLALLALGCVLALKLPPGDRVQTFEPLDFLTFILFAPGVALLCAVLAQGRTAWWMESEWVGVCLACSIVLIAASLAIEHNRARPLLNTRWLTTGKIAKLFLSVLLFRIVLSESTGAVGFLQALGLNTDQMQNLFIVVLLGSVAGLVVSALTINPATLHRSLMFALLLIAAGALIDAHATSQTRPVNMYVSQFLLAFGGTYFLGPTMVAGMGAVIAEPRNLVSFSVMFTMTQNLGGLLGSAIVGTIQTAREKYHSSYLVEHLTMLDPQVAARVQSGAASYGGVLMDPTLRSAQGVARLGAIATREANVLAYNDVFLMIAGVAIATLLWMLVSQSWSRITTGARRLVGPVRDAQTAMAIVPITNSEPSNDRK</sequence>
<keyword evidence="2" id="KW-0813">Transport</keyword>
<organism evidence="9 10">
    <name type="scientific">Janthinobacterium lividum</name>
    <dbReference type="NCBI Taxonomy" id="29581"/>
    <lineage>
        <taxon>Bacteria</taxon>
        <taxon>Pseudomonadati</taxon>
        <taxon>Pseudomonadota</taxon>
        <taxon>Betaproteobacteria</taxon>
        <taxon>Burkholderiales</taxon>
        <taxon>Oxalobacteraceae</taxon>
        <taxon>Janthinobacterium</taxon>
    </lineage>
</organism>
<comment type="subcellular location">
    <subcellularLocation>
        <location evidence="1">Membrane</location>
        <topology evidence="1">Multi-pass membrane protein</topology>
    </subcellularLocation>
</comment>
<feature type="transmembrane region" description="Helical" evidence="7">
    <location>
        <begin position="293"/>
        <end position="315"/>
    </location>
</feature>
<feature type="region of interest" description="Disordered" evidence="6">
    <location>
        <begin position="1"/>
        <end position="25"/>
    </location>
</feature>
<dbReference type="GO" id="GO:0016020">
    <property type="term" value="C:membrane"/>
    <property type="evidence" value="ECO:0007669"/>
    <property type="project" value="UniProtKB-SubCell"/>
</dbReference>
<dbReference type="InterPro" id="IPR036259">
    <property type="entry name" value="MFS_trans_sf"/>
</dbReference>
<evidence type="ECO:0000256" key="2">
    <source>
        <dbReference type="ARBA" id="ARBA00022448"/>
    </source>
</evidence>
<feature type="transmembrane region" description="Helical" evidence="7">
    <location>
        <begin position="327"/>
        <end position="346"/>
    </location>
</feature>
<dbReference type="SUPFAM" id="SSF103473">
    <property type="entry name" value="MFS general substrate transporter"/>
    <property type="match status" value="1"/>
</dbReference>
<protein>
    <submittedName>
        <fullName evidence="9">MFS transporter</fullName>
    </submittedName>
</protein>
<feature type="transmembrane region" description="Helical" evidence="7">
    <location>
        <begin position="253"/>
        <end position="272"/>
    </location>
</feature>
<feature type="transmembrane region" description="Helical" evidence="7">
    <location>
        <begin position="507"/>
        <end position="524"/>
    </location>
</feature>
<evidence type="ECO:0000256" key="6">
    <source>
        <dbReference type="SAM" id="MobiDB-lite"/>
    </source>
</evidence>
<feature type="transmembrane region" description="Helical" evidence="7">
    <location>
        <begin position="129"/>
        <end position="147"/>
    </location>
</feature>
<feature type="transmembrane region" description="Helical" evidence="7">
    <location>
        <begin position="355"/>
        <end position="374"/>
    </location>
</feature>
<reference evidence="9 10" key="1">
    <citation type="submission" date="2015-06" db="EMBL/GenBank/DDBJ databases">
        <title>Draft genome sequencing of a biphenyl-degrading bacterium, Janthinobacterium lividum MEG1.</title>
        <authorList>
            <person name="Shimodaira J."/>
            <person name="Hatta T."/>
        </authorList>
    </citation>
    <scope>NUCLEOTIDE SEQUENCE [LARGE SCALE GENOMIC DNA]</scope>
    <source>
        <strain evidence="9 10">MEG1</strain>
    </source>
</reference>
<gene>
    <name evidence="9" type="ORF">AKG95_04610</name>
</gene>
<feature type="transmembrane region" description="Helical" evidence="7">
    <location>
        <begin position="96"/>
        <end position="117"/>
    </location>
</feature>
<evidence type="ECO:0000256" key="7">
    <source>
        <dbReference type="SAM" id="Phobius"/>
    </source>
</evidence>
<evidence type="ECO:0000313" key="10">
    <source>
        <dbReference type="Proteomes" id="UP000179840"/>
    </source>
</evidence>
<feature type="transmembrane region" description="Helical" evidence="7">
    <location>
        <begin position="159"/>
        <end position="177"/>
    </location>
</feature>
<dbReference type="RefSeq" id="WP_071075691.1">
    <property type="nucleotide sequence ID" value="NZ_LFKP01000003.1"/>
</dbReference>
<evidence type="ECO:0000256" key="5">
    <source>
        <dbReference type="ARBA" id="ARBA00023136"/>
    </source>
</evidence>
<dbReference type="AlphaFoldDB" id="A0A1S1UFD8"/>
<feature type="domain" description="Major facilitator superfamily (MFS) profile" evidence="8">
    <location>
        <begin position="34"/>
        <end position="530"/>
    </location>
</feature>
<dbReference type="Gene3D" id="1.20.1250.20">
    <property type="entry name" value="MFS general substrate transporter like domains"/>
    <property type="match status" value="1"/>
</dbReference>
<dbReference type="InterPro" id="IPR020846">
    <property type="entry name" value="MFS_dom"/>
</dbReference>
<evidence type="ECO:0000259" key="8">
    <source>
        <dbReference type="PROSITE" id="PS50850"/>
    </source>
</evidence>
<dbReference type="Pfam" id="PF07690">
    <property type="entry name" value="MFS_1"/>
    <property type="match status" value="1"/>
</dbReference>
<name>A0A1S1UFD8_9BURK</name>
<dbReference type="GO" id="GO:0022857">
    <property type="term" value="F:transmembrane transporter activity"/>
    <property type="evidence" value="ECO:0007669"/>
    <property type="project" value="InterPro"/>
</dbReference>
<feature type="transmembrane region" description="Helical" evidence="7">
    <location>
        <begin position="221"/>
        <end position="241"/>
    </location>
</feature>
<feature type="transmembrane region" description="Helical" evidence="7">
    <location>
        <begin position="72"/>
        <end position="89"/>
    </location>
</feature>
<feature type="transmembrane region" description="Helical" evidence="7">
    <location>
        <begin position="414"/>
        <end position="439"/>
    </location>
</feature>
<keyword evidence="4 7" id="KW-1133">Transmembrane helix</keyword>
<dbReference type="PANTHER" id="PTHR42718">
    <property type="entry name" value="MAJOR FACILITATOR SUPERFAMILY MULTIDRUG TRANSPORTER MFSC"/>
    <property type="match status" value="1"/>
</dbReference>
<dbReference type="PROSITE" id="PS50850">
    <property type="entry name" value="MFS"/>
    <property type="match status" value="1"/>
</dbReference>
<proteinExistence type="predicted"/>
<dbReference type="PANTHER" id="PTHR42718:SF9">
    <property type="entry name" value="MAJOR FACILITATOR SUPERFAMILY MULTIDRUG TRANSPORTER MFSC"/>
    <property type="match status" value="1"/>
</dbReference>
<dbReference type="Proteomes" id="UP000179840">
    <property type="component" value="Unassembled WGS sequence"/>
</dbReference>
<dbReference type="EMBL" id="LFKP01000003">
    <property type="protein sequence ID" value="OHV98511.1"/>
    <property type="molecule type" value="Genomic_DNA"/>
</dbReference>
<feature type="transmembrane region" description="Helical" evidence="7">
    <location>
        <begin position="32"/>
        <end position="52"/>
    </location>
</feature>
<keyword evidence="3 7" id="KW-0812">Transmembrane</keyword>
<comment type="caution">
    <text evidence="9">The sequence shown here is derived from an EMBL/GenBank/DDBJ whole genome shotgun (WGS) entry which is preliminary data.</text>
</comment>
<keyword evidence="5 7" id="KW-0472">Membrane</keyword>
<evidence type="ECO:0000256" key="4">
    <source>
        <dbReference type="ARBA" id="ARBA00022989"/>
    </source>
</evidence>
<dbReference type="InterPro" id="IPR011701">
    <property type="entry name" value="MFS"/>
</dbReference>
<evidence type="ECO:0000256" key="3">
    <source>
        <dbReference type="ARBA" id="ARBA00022692"/>
    </source>
</evidence>
<feature type="transmembrane region" description="Helical" evidence="7">
    <location>
        <begin position="386"/>
        <end position="407"/>
    </location>
</feature>